<dbReference type="Proteomes" id="UP000319716">
    <property type="component" value="Unassembled WGS sequence"/>
</dbReference>
<sequence>MKVSELFQIPMFSEFKLIAGQKGVDRELQNVNMMDAPDIIDYLKPNDWLITSGYHLRNNPDFFTHLLRRWRSGAVLRSGSRHAGL</sequence>
<reference evidence="2 3" key="1">
    <citation type="submission" date="2017-11" db="EMBL/GenBank/DDBJ databases">
        <title>Draft Genome Sequence of Sporolactobacillus inulinus NBRC 111894 Isolated from Koso, a Japanese Sugar-Vegetable Fermented Beverage.</title>
        <authorList>
            <person name="Chiou T.Y."/>
            <person name="Oshima K."/>
            <person name="Suda W."/>
            <person name="Hattori M."/>
            <person name="Takahashi T."/>
        </authorList>
    </citation>
    <scope>NUCLEOTIDE SEQUENCE [LARGE SCALE GENOMIC DNA]</scope>
    <source>
        <strain evidence="2 3">NBRC111894</strain>
    </source>
</reference>
<name>A0A4Y1ZFZ6_9BACL</name>
<protein>
    <submittedName>
        <fullName evidence="2">Regulator of polyketide synthase expression</fullName>
    </submittedName>
</protein>
<accession>A0A4Y1ZFZ6</accession>
<gene>
    <name evidence="2" type="ORF">NBRC111894_3640</name>
</gene>
<proteinExistence type="predicted"/>
<evidence type="ECO:0000313" key="3">
    <source>
        <dbReference type="Proteomes" id="UP000319716"/>
    </source>
</evidence>
<feature type="domain" description="Purine catabolism PurC-like" evidence="1">
    <location>
        <begin position="5"/>
        <end position="70"/>
    </location>
</feature>
<evidence type="ECO:0000259" key="1">
    <source>
        <dbReference type="Pfam" id="PF07905"/>
    </source>
</evidence>
<dbReference type="EMBL" id="BEXB01000039">
    <property type="protein sequence ID" value="GAY78086.1"/>
    <property type="molecule type" value="Genomic_DNA"/>
</dbReference>
<dbReference type="AlphaFoldDB" id="A0A4Y1ZFZ6"/>
<evidence type="ECO:0000313" key="2">
    <source>
        <dbReference type="EMBL" id="GAY78086.1"/>
    </source>
</evidence>
<organism evidence="2 3">
    <name type="scientific">Sporolactobacillus inulinus</name>
    <dbReference type="NCBI Taxonomy" id="2078"/>
    <lineage>
        <taxon>Bacteria</taxon>
        <taxon>Bacillati</taxon>
        <taxon>Bacillota</taxon>
        <taxon>Bacilli</taxon>
        <taxon>Bacillales</taxon>
        <taxon>Sporolactobacillaceae</taxon>
        <taxon>Sporolactobacillus</taxon>
    </lineage>
</organism>
<comment type="caution">
    <text evidence="2">The sequence shown here is derived from an EMBL/GenBank/DDBJ whole genome shotgun (WGS) entry which is preliminary data.</text>
</comment>
<dbReference type="InterPro" id="IPR012914">
    <property type="entry name" value="PucR_dom"/>
</dbReference>
<dbReference type="Pfam" id="PF07905">
    <property type="entry name" value="PucR"/>
    <property type="match status" value="1"/>
</dbReference>